<gene>
    <name evidence="1" type="ORF">GCM10011487_43740</name>
</gene>
<evidence type="ECO:0000313" key="2">
    <source>
        <dbReference type="Proteomes" id="UP000445000"/>
    </source>
</evidence>
<accession>A0A829YGK3</accession>
<reference evidence="2" key="1">
    <citation type="submission" date="2020-01" db="EMBL/GenBank/DDBJ databases">
        <title>'Steroidobacter agaridevorans' sp. nov., agar-degrading bacteria isolated from rhizosphere soils.</title>
        <authorList>
            <person name="Ikenaga M."/>
            <person name="Kataoka M."/>
            <person name="Murouchi A."/>
            <person name="Katsuragi S."/>
            <person name="Sakai M."/>
        </authorList>
    </citation>
    <scope>NUCLEOTIDE SEQUENCE [LARGE SCALE GENOMIC DNA]</scope>
    <source>
        <strain evidence="2">YU21-B</strain>
    </source>
</reference>
<dbReference type="Proteomes" id="UP000445000">
    <property type="component" value="Unassembled WGS sequence"/>
</dbReference>
<comment type="caution">
    <text evidence="1">The sequence shown here is derived from an EMBL/GenBank/DDBJ whole genome shotgun (WGS) entry which is preliminary data.</text>
</comment>
<organism evidence="1 2">
    <name type="scientific">Steroidobacter agaridevorans</name>
    <dbReference type="NCBI Taxonomy" id="2695856"/>
    <lineage>
        <taxon>Bacteria</taxon>
        <taxon>Pseudomonadati</taxon>
        <taxon>Pseudomonadota</taxon>
        <taxon>Gammaproteobacteria</taxon>
        <taxon>Steroidobacterales</taxon>
        <taxon>Steroidobacteraceae</taxon>
        <taxon>Steroidobacter</taxon>
    </lineage>
</organism>
<protein>
    <submittedName>
        <fullName evidence="1">Uncharacterized protein</fullName>
    </submittedName>
</protein>
<keyword evidence="2" id="KW-1185">Reference proteome</keyword>
<dbReference type="AlphaFoldDB" id="A0A829YGK3"/>
<sequence>MRPWWAGSAIANGTLELSYQYVNDAKATKTGTVAIPFAATTANNVIATAACEMV</sequence>
<dbReference type="EMBL" id="BLJN01000004">
    <property type="protein sequence ID" value="GFE82374.1"/>
    <property type="molecule type" value="Genomic_DNA"/>
</dbReference>
<proteinExistence type="predicted"/>
<name>A0A829YGK3_9GAMM</name>
<evidence type="ECO:0000313" key="1">
    <source>
        <dbReference type="EMBL" id="GFE82374.1"/>
    </source>
</evidence>